<dbReference type="PANTHER" id="PTHR43362">
    <property type="entry name" value="MANNITOL DEHYDROGENASE DSF1-RELATED"/>
    <property type="match status" value="1"/>
</dbReference>
<dbReference type="Gene3D" id="1.10.1040.10">
    <property type="entry name" value="N-(1-d-carboxylethyl)-l-norvaline Dehydrogenase, domain 2"/>
    <property type="match status" value="1"/>
</dbReference>
<dbReference type="Gene3D" id="3.40.50.720">
    <property type="entry name" value="NAD(P)-binding Rossmann-like Domain"/>
    <property type="match status" value="1"/>
</dbReference>
<accession>A0ABN1UX01</accession>
<dbReference type="RefSeq" id="WP_344276506.1">
    <property type="nucleotide sequence ID" value="NZ_BAAAKV010000026.1"/>
</dbReference>
<evidence type="ECO:0000259" key="5">
    <source>
        <dbReference type="Pfam" id="PF08125"/>
    </source>
</evidence>
<proteinExistence type="predicted"/>
<dbReference type="InterPro" id="IPR013131">
    <property type="entry name" value="Mannitol_DH_N"/>
</dbReference>
<gene>
    <name evidence="6" type="ORF">GCM10009654_31570</name>
</gene>
<feature type="compositionally biased region" description="Low complexity" evidence="3">
    <location>
        <begin position="39"/>
        <end position="48"/>
    </location>
</feature>
<dbReference type="Proteomes" id="UP001501371">
    <property type="component" value="Unassembled WGS sequence"/>
</dbReference>
<dbReference type="SUPFAM" id="SSF48179">
    <property type="entry name" value="6-phosphogluconate dehydrogenase C-terminal domain-like"/>
    <property type="match status" value="1"/>
</dbReference>
<comment type="caution">
    <text evidence="6">The sequence shown here is derived from an EMBL/GenBank/DDBJ whole genome shotgun (WGS) entry which is preliminary data.</text>
</comment>
<evidence type="ECO:0000256" key="1">
    <source>
        <dbReference type="ARBA" id="ARBA00023002"/>
    </source>
</evidence>
<feature type="region of interest" description="Disordered" evidence="3">
    <location>
        <begin position="1"/>
        <end position="48"/>
    </location>
</feature>
<sequence>MDPMHPARPVRPTHDLPGTAASDNGEVGEATPPAPATPGPAALSPAAPGGAIPGGATLGLAALGRIAPELRPAVDPRELRARVVHFGLGAFHRAHQAVYTENAAARSGQPWGIAAVAPRSARVVEALRAQDCLYSVTSLTGTRPSPTATRVTGAVVEALGMRADAGRIDRLFADPEVGVVTLTITEKGYHRRPDTGRLDTAAPEVAADLAVGLGTGRLGTGRPGAGLSAGASADPTAGLSAGAAPGGAAGLRTVVGRVAAGLAVRMRSCGAPITLVSCDNMAANGAALEAVVRDFVEASSWPDRRALLDWMAVSAAFPSTIVDRIVPATTDADRAAVLAGLGVDDGVPVVGEPYRQWVLEDSFAGPRPPWELDGALFVPDVVPYQLTKLRLLNGSHSALAYLGAAAGCSTVADALATDWGERLVRGLCAEVAATLPAGGPDPVAYAEDLVERFRNPGIRHLLRQIGSDGSLKIPERWLDALRTLRASTAGTAPAGPAGPAATTSTPVLELALAAWANATRPAADGGQLFGTTDPAAPALGACWRGVPDNEEGRRETVRRLLGVLGAADLAEDDALVSGVTSRLPGLRAGRIDLTDR</sequence>
<name>A0ABN1UX01_9ACTN</name>
<protein>
    <submittedName>
        <fullName evidence="6">Mannitol dehydrogenase family protein</fullName>
    </submittedName>
</protein>
<dbReference type="InterPro" id="IPR008927">
    <property type="entry name" value="6-PGluconate_DH-like_C_sf"/>
</dbReference>
<reference evidence="6 7" key="1">
    <citation type="journal article" date="2019" name="Int. J. Syst. Evol. Microbiol.">
        <title>The Global Catalogue of Microorganisms (GCM) 10K type strain sequencing project: providing services to taxonomists for standard genome sequencing and annotation.</title>
        <authorList>
            <consortium name="The Broad Institute Genomics Platform"/>
            <consortium name="The Broad Institute Genome Sequencing Center for Infectious Disease"/>
            <person name="Wu L."/>
            <person name="Ma J."/>
        </authorList>
    </citation>
    <scope>NUCLEOTIDE SEQUENCE [LARGE SCALE GENOMIC DNA]</scope>
    <source>
        <strain evidence="6 7">JCM 12696</strain>
    </source>
</reference>
<keyword evidence="7" id="KW-1185">Reference proteome</keyword>
<evidence type="ECO:0000256" key="3">
    <source>
        <dbReference type="SAM" id="MobiDB-lite"/>
    </source>
</evidence>
<dbReference type="Pfam" id="PF08125">
    <property type="entry name" value="Mannitol_dh_C"/>
    <property type="match status" value="1"/>
</dbReference>
<dbReference type="SUPFAM" id="SSF51735">
    <property type="entry name" value="NAD(P)-binding Rossmann-fold domains"/>
    <property type="match status" value="2"/>
</dbReference>
<dbReference type="InterPro" id="IPR036291">
    <property type="entry name" value="NAD(P)-bd_dom_sf"/>
</dbReference>
<dbReference type="Pfam" id="PF01232">
    <property type="entry name" value="Mannitol_dh"/>
    <property type="match status" value="1"/>
</dbReference>
<feature type="domain" description="Mannitol dehydrogenase C-terminal" evidence="5">
    <location>
        <begin position="380"/>
        <end position="487"/>
    </location>
</feature>
<feature type="region of interest" description="Disordered" evidence="3">
    <location>
        <begin position="226"/>
        <end position="245"/>
    </location>
</feature>
<dbReference type="PANTHER" id="PTHR43362:SF1">
    <property type="entry name" value="MANNITOL DEHYDROGENASE 2-RELATED"/>
    <property type="match status" value="1"/>
</dbReference>
<evidence type="ECO:0000313" key="7">
    <source>
        <dbReference type="Proteomes" id="UP001501371"/>
    </source>
</evidence>
<evidence type="ECO:0000259" key="4">
    <source>
        <dbReference type="Pfam" id="PF01232"/>
    </source>
</evidence>
<dbReference type="InterPro" id="IPR013118">
    <property type="entry name" value="Mannitol_DH_C"/>
</dbReference>
<feature type="domain" description="Mannitol dehydrogenase N-terminal" evidence="4">
    <location>
        <begin position="82"/>
        <end position="371"/>
    </location>
</feature>
<organism evidence="6 7">
    <name type="scientific">Streptomyces hebeiensis</name>
    <dbReference type="NCBI Taxonomy" id="229486"/>
    <lineage>
        <taxon>Bacteria</taxon>
        <taxon>Bacillati</taxon>
        <taxon>Actinomycetota</taxon>
        <taxon>Actinomycetes</taxon>
        <taxon>Kitasatosporales</taxon>
        <taxon>Streptomycetaceae</taxon>
        <taxon>Streptomyces</taxon>
    </lineage>
</organism>
<dbReference type="InterPro" id="IPR050988">
    <property type="entry name" value="Mannitol_DH/Oxidoreductase"/>
</dbReference>
<dbReference type="InterPro" id="IPR013328">
    <property type="entry name" value="6PGD_dom2"/>
</dbReference>
<keyword evidence="1" id="KW-0560">Oxidoreductase</keyword>
<comment type="catalytic activity">
    <reaction evidence="2">
        <text>D-mannitol 1-phosphate + NAD(+) = beta-D-fructose 6-phosphate + NADH + H(+)</text>
        <dbReference type="Rhea" id="RHEA:19661"/>
        <dbReference type="ChEBI" id="CHEBI:15378"/>
        <dbReference type="ChEBI" id="CHEBI:57540"/>
        <dbReference type="ChEBI" id="CHEBI:57634"/>
        <dbReference type="ChEBI" id="CHEBI:57945"/>
        <dbReference type="ChEBI" id="CHEBI:61381"/>
        <dbReference type="EC" id="1.1.1.17"/>
    </reaction>
</comment>
<evidence type="ECO:0000313" key="6">
    <source>
        <dbReference type="EMBL" id="GAA1172062.1"/>
    </source>
</evidence>
<evidence type="ECO:0000256" key="2">
    <source>
        <dbReference type="ARBA" id="ARBA00048615"/>
    </source>
</evidence>
<dbReference type="EMBL" id="BAAAKV010000026">
    <property type="protein sequence ID" value="GAA1172062.1"/>
    <property type="molecule type" value="Genomic_DNA"/>
</dbReference>